<organism evidence="2 3">
    <name type="scientific">Bacillus cytotoxicus</name>
    <dbReference type="NCBI Taxonomy" id="580165"/>
    <lineage>
        <taxon>Bacteria</taxon>
        <taxon>Bacillati</taxon>
        <taxon>Bacillota</taxon>
        <taxon>Bacilli</taxon>
        <taxon>Bacillales</taxon>
        <taxon>Bacillaceae</taxon>
        <taxon>Bacillus</taxon>
        <taxon>Bacillus cereus group</taxon>
    </lineage>
</organism>
<evidence type="ECO:0000313" key="3">
    <source>
        <dbReference type="Proteomes" id="UP000242164"/>
    </source>
</evidence>
<dbReference type="InterPro" id="IPR039564">
    <property type="entry name" value="Peptidase_C39-like"/>
</dbReference>
<dbReference type="InterPro" id="IPR016997">
    <property type="entry name" value="UCP032442"/>
</dbReference>
<dbReference type="PANTHER" id="PTHR37806:SF1">
    <property type="entry name" value="PEPTIDASE C39-LIKE DOMAIN-CONTAINING PROTEIN"/>
    <property type="match status" value="1"/>
</dbReference>
<gene>
    <name evidence="2" type="ORF">BCB44BAC_01942</name>
</gene>
<dbReference type="Gene3D" id="3.90.70.10">
    <property type="entry name" value="Cysteine proteinases"/>
    <property type="match status" value="1"/>
</dbReference>
<dbReference type="PROSITE" id="PS51257">
    <property type="entry name" value="PROKAR_LIPOPROTEIN"/>
    <property type="match status" value="1"/>
</dbReference>
<name>A0AAX2CGC3_9BACI</name>
<evidence type="ECO:0000259" key="1">
    <source>
        <dbReference type="Pfam" id="PF13529"/>
    </source>
</evidence>
<reference evidence="2 3" key="1">
    <citation type="submission" date="2016-08" db="EMBL/GenBank/DDBJ databases">
        <authorList>
            <person name="Loux V."/>
            <person name="Rue O."/>
        </authorList>
    </citation>
    <scope>NUCLEOTIDE SEQUENCE [LARGE SCALE GENOMIC DNA]</scope>
    <source>
        <strain evidence="2 3">AFSSA_08CEB44bac</strain>
    </source>
</reference>
<sequence>MKKLFILYILFSILTGCSTQHPPIEKQQFDVSDKGSKPIENVNYRTSQTDSSQPSAPSIKHKIILDVPLIPQKPELKYGCEVTSLAMVLQYAGLKVNKIQLANSVKKDPTPILIGKNGDIIQWGDPQKGFVGDITGKRKGYAVYARPLQELMEHYLPNRTVNLTGKTFDDVLAQIKIGRPVVVWTTGDYKLPDRWESWKHGNKQIKTPLDLHAVVLIGFEDGYVYIHDPLTAKKAHKVNKKTFIQSWEALGKQALSYR</sequence>
<feature type="domain" description="Peptidase C39-like" evidence="1">
    <location>
        <begin position="65"/>
        <end position="229"/>
    </location>
</feature>
<protein>
    <recommendedName>
        <fullName evidence="1">Peptidase C39-like domain-containing protein</fullName>
    </recommendedName>
</protein>
<proteinExistence type="predicted"/>
<dbReference type="AlphaFoldDB" id="A0AAX2CGC3"/>
<dbReference type="PIRSF" id="PIRSF032442">
    <property type="entry name" value="UCP032442"/>
    <property type="match status" value="1"/>
</dbReference>
<dbReference type="Pfam" id="PF13529">
    <property type="entry name" value="Peptidase_C39_2"/>
    <property type="match status" value="1"/>
</dbReference>
<dbReference type="Proteomes" id="UP000242164">
    <property type="component" value="Unassembled WGS sequence"/>
</dbReference>
<comment type="caution">
    <text evidence="2">The sequence shown here is derived from an EMBL/GenBank/DDBJ whole genome shotgun (WGS) entry which is preliminary data.</text>
</comment>
<dbReference type="PANTHER" id="PTHR37806">
    <property type="entry name" value="LMO0724 PROTEIN"/>
    <property type="match status" value="1"/>
</dbReference>
<accession>A0AAX2CGC3</accession>
<evidence type="ECO:0000313" key="2">
    <source>
        <dbReference type="EMBL" id="SCL91819.1"/>
    </source>
</evidence>
<dbReference type="EMBL" id="FMIK01000024">
    <property type="protein sequence ID" value="SCL91819.1"/>
    <property type="molecule type" value="Genomic_DNA"/>
</dbReference>
<dbReference type="RefSeq" id="WP_140388419.1">
    <property type="nucleotide sequence ID" value="NZ_CP066179.1"/>
</dbReference>